<dbReference type="Gene3D" id="1.20.970.10">
    <property type="entry name" value="Transferase, Pyrimidine Nucleoside Phosphorylase, Chain C"/>
    <property type="match status" value="1"/>
</dbReference>
<dbReference type="AlphaFoldDB" id="A0AAE7B691"/>
<dbReference type="KEGG" id="avp:AVENP_0514"/>
<organism evidence="5 6">
    <name type="scientific">Arcobacter venerupis</name>
    <dbReference type="NCBI Taxonomy" id="1054033"/>
    <lineage>
        <taxon>Bacteria</taxon>
        <taxon>Pseudomonadati</taxon>
        <taxon>Campylobacterota</taxon>
        <taxon>Epsilonproteobacteria</taxon>
        <taxon>Campylobacterales</taxon>
        <taxon>Arcobacteraceae</taxon>
        <taxon>Arcobacter</taxon>
    </lineage>
</organism>
<keyword evidence="6" id="KW-1185">Reference proteome</keyword>
<gene>
    <name evidence="5" type="ORF">AVENP_0514</name>
</gene>
<keyword evidence="1" id="KW-0328">Glycosyltransferase</keyword>
<reference evidence="5 6" key="1">
    <citation type="submission" date="2020-05" db="EMBL/GenBank/DDBJ databases">
        <title>Complete genome sequencing of Campylobacter and Arcobacter type strains.</title>
        <authorList>
            <person name="Miller W.G."/>
            <person name="Yee E."/>
        </authorList>
    </citation>
    <scope>NUCLEOTIDE SEQUENCE [LARGE SCALE GENOMIC DNA]</scope>
    <source>
        <strain evidence="5 6">LMG 26156</strain>
    </source>
</reference>
<dbReference type="SUPFAM" id="SSF47648">
    <property type="entry name" value="Nucleoside phosphorylase/phosphoribosyltransferase N-terminal domain"/>
    <property type="match status" value="1"/>
</dbReference>
<feature type="domain" description="Glycosyl transferase family 3" evidence="3">
    <location>
        <begin position="146"/>
        <end position="304"/>
    </location>
</feature>
<keyword evidence="2" id="KW-0808">Transferase</keyword>
<evidence type="ECO:0000313" key="6">
    <source>
        <dbReference type="Proteomes" id="UP000503482"/>
    </source>
</evidence>
<dbReference type="InterPro" id="IPR017459">
    <property type="entry name" value="Glycosyl_Trfase_fam3_N_dom"/>
</dbReference>
<sequence>MSFKKYIKAVGTGPKGNRDLSIDETADAVEQILLNKVTPAQIGAFLIGWRTKLESNDELKGCIKALRKFMKFQKVEDSMELGYSFDGRCDNPFLFPLFGKILEEFYAKNSDVRRLNLVISGDFLQPAKNGLTTKEIFANIDASQYLHFFDRVEYLKELSDMTPLRHELGLRTAFNTVEKLLNPSLSEYGVTTAFHKPYVQKYLDIFAEYFKEIVVVKASEGSPEVFKDGKYWKMKNGIIVEESFSLKDYGIVYDKEYENISLEESLNIVRNADENILKLAKFNVALYLLFSNRVASLDEAWQRLN</sequence>
<accession>A0AAE7B691</accession>
<dbReference type="Pfam" id="PF00591">
    <property type="entry name" value="Glycos_transf_3"/>
    <property type="match status" value="1"/>
</dbReference>
<protein>
    <submittedName>
        <fullName evidence="5">Glycosyltransferase</fullName>
    </submittedName>
</protein>
<dbReference type="Gene3D" id="3.40.1030.10">
    <property type="entry name" value="Nucleoside phosphorylase/phosphoribosyltransferase catalytic domain"/>
    <property type="match status" value="1"/>
</dbReference>
<evidence type="ECO:0000259" key="3">
    <source>
        <dbReference type="Pfam" id="PF00591"/>
    </source>
</evidence>
<dbReference type="EMBL" id="CP053840">
    <property type="protein sequence ID" value="QKF66088.1"/>
    <property type="molecule type" value="Genomic_DNA"/>
</dbReference>
<dbReference type="GO" id="GO:0004048">
    <property type="term" value="F:anthranilate phosphoribosyltransferase activity"/>
    <property type="evidence" value="ECO:0007669"/>
    <property type="project" value="InterPro"/>
</dbReference>
<dbReference type="Pfam" id="PF02885">
    <property type="entry name" value="Glycos_trans_3N"/>
    <property type="match status" value="1"/>
</dbReference>
<dbReference type="PANTHER" id="PTHR43285">
    <property type="entry name" value="ANTHRANILATE PHOSPHORIBOSYLTRANSFERASE"/>
    <property type="match status" value="1"/>
</dbReference>
<dbReference type="PANTHER" id="PTHR43285:SF2">
    <property type="entry name" value="ANTHRANILATE PHOSPHORIBOSYLTRANSFERASE"/>
    <property type="match status" value="1"/>
</dbReference>
<dbReference type="RefSeq" id="WP_128357758.1">
    <property type="nucleotide sequence ID" value="NZ_CP053840.1"/>
</dbReference>
<dbReference type="GO" id="GO:0005829">
    <property type="term" value="C:cytosol"/>
    <property type="evidence" value="ECO:0007669"/>
    <property type="project" value="TreeGrafter"/>
</dbReference>
<evidence type="ECO:0000259" key="4">
    <source>
        <dbReference type="Pfam" id="PF02885"/>
    </source>
</evidence>
<dbReference type="InterPro" id="IPR005940">
    <property type="entry name" value="Anthranilate_Pribosyl_Tfrase"/>
</dbReference>
<dbReference type="SUPFAM" id="SSF52418">
    <property type="entry name" value="Nucleoside phosphorylase/phosphoribosyltransferase catalytic domain"/>
    <property type="match status" value="1"/>
</dbReference>
<dbReference type="InterPro" id="IPR000312">
    <property type="entry name" value="Glycosyl_Trfase_fam3"/>
</dbReference>
<evidence type="ECO:0000256" key="1">
    <source>
        <dbReference type="ARBA" id="ARBA00022676"/>
    </source>
</evidence>
<name>A0AAE7B691_9BACT</name>
<dbReference type="GO" id="GO:0000162">
    <property type="term" value="P:L-tryptophan biosynthetic process"/>
    <property type="evidence" value="ECO:0007669"/>
    <property type="project" value="InterPro"/>
</dbReference>
<feature type="domain" description="Glycosyl transferase family 3 N-terminal" evidence="4">
    <location>
        <begin position="4"/>
        <end position="69"/>
    </location>
</feature>
<dbReference type="Proteomes" id="UP000503482">
    <property type="component" value="Chromosome"/>
</dbReference>
<dbReference type="InterPro" id="IPR036320">
    <property type="entry name" value="Glycosyl_Trfase_fam3_N_dom_sf"/>
</dbReference>
<evidence type="ECO:0000256" key="2">
    <source>
        <dbReference type="ARBA" id="ARBA00022679"/>
    </source>
</evidence>
<evidence type="ECO:0000313" key="5">
    <source>
        <dbReference type="EMBL" id="QKF66088.1"/>
    </source>
</evidence>
<dbReference type="InterPro" id="IPR035902">
    <property type="entry name" value="Nuc_phospho_transferase"/>
</dbReference>
<proteinExistence type="predicted"/>